<protein>
    <submittedName>
        <fullName evidence="3">Uncharacterized protein</fullName>
    </submittedName>
</protein>
<feature type="compositionally biased region" description="Gly residues" evidence="1">
    <location>
        <begin position="463"/>
        <end position="480"/>
    </location>
</feature>
<feature type="compositionally biased region" description="Low complexity" evidence="1">
    <location>
        <begin position="210"/>
        <end position="222"/>
    </location>
</feature>
<evidence type="ECO:0000313" key="3">
    <source>
        <dbReference type="EMBL" id="KAL1838749.1"/>
    </source>
</evidence>
<feature type="region of interest" description="Disordered" evidence="1">
    <location>
        <begin position="344"/>
        <end position="380"/>
    </location>
</feature>
<sequence length="489" mass="51006">MTITGHKGTALGPLTTAWSMPEDCKVNVVLCPTCDEGFRGQQCVVSNGEARAEDHTRCWPPVTAAAGSPQWPFMGWGYYSPGISCPVGYTTACTAEYGGRSEWAHQFTLVPGETAIGCCPVGYRCDNRNGNTCVADADRGHTTVITTGSCVDGRMVNVGPATLPDLVTFTATDGNSEGQVVTRTRDMVLLAPMYQLNFKASDLPRATGKSSPTTTSRTDSTDNAIDGKDASETDDSADTTESTSSRPTITPPPRTDANGNTITSDTSNTNTLNPNPNAANSNSNSAETTTESSNSTGLSIGATAGIAVGAAIFSLLLAFLAWYFWQKRQKRALELQLQQQQQQQQQQQPYGDYNPDGALSTTTYKYPGPPGPSHEVEGSWPPDQKLPYANYTGYYIPPTAPPGGGPPPSELYGGYEGAEVYAQVPQELGADGLDRAELESVVVGASPVSATTETGTGTIGSVVVGGGTAGTGTGTGVVGGGEKEKGAYA</sequence>
<keyword evidence="4" id="KW-1185">Reference proteome</keyword>
<feature type="compositionally biased region" description="Low complexity" evidence="1">
    <location>
        <begin position="258"/>
        <end position="295"/>
    </location>
</feature>
<feature type="transmembrane region" description="Helical" evidence="2">
    <location>
        <begin position="300"/>
        <end position="325"/>
    </location>
</feature>
<name>A0ABR3VA89_HUMIN</name>
<dbReference type="Proteomes" id="UP001583172">
    <property type="component" value="Unassembled WGS sequence"/>
</dbReference>
<reference evidence="3 4" key="1">
    <citation type="journal article" date="2024" name="Commun. Biol.">
        <title>Comparative genomic analysis of thermophilic fungi reveals convergent evolutionary adaptations and gene losses.</title>
        <authorList>
            <person name="Steindorff A.S."/>
            <person name="Aguilar-Pontes M.V."/>
            <person name="Robinson A.J."/>
            <person name="Andreopoulos B."/>
            <person name="LaButti K."/>
            <person name="Kuo A."/>
            <person name="Mondo S."/>
            <person name="Riley R."/>
            <person name="Otillar R."/>
            <person name="Haridas S."/>
            <person name="Lipzen A."/>
            <person name="Grimwood J."/>
            <person name="Schmutz J."/>
            <person name="Clum A."/>
            <person name="Reid I.D."/>
            <person name="Moisan M.C."/>
            <person name="Butler G."/>
            <person name="Nguyen T.T.M."/>
            <person name="Dewar K."/>
            <person name="Conant G."/>
            <person name="Drula E."/>
            <person name="Henrissat B."/>
            <person name="Hansel C."/>
            <person name="Singer S."/>
            <person name="Hutchinson M.I."/>
            <person name="de Vries R.P."/>
            <person name="Natvig D.O."/>
            <person name="Powell A.J."/>
            <person name="Tsang A."/>
            <person name="Grigoriev I.V."/>
        </authorList>
    </citation>
    <scope>NUCLEOTIDE SEQUENCE [LARGE SCALE GENOMIC DNA]</scope>
    <source>
        <strain evidence="3 4">CBS 620.91</strain>
    </source>
</reference>
<keyword evidence="2" id="KW-0472">Membrane</keyword>
<keyword evidence="2" id="KW-1133">Transmembrane helix</keyword>
<evidence type="ECO:0000256" key="2">
    <source>
        <dbReference type="SAM" id="Phobius"/>
    </source>
</evidence>
<feature type="compositionally biased region" description="Low complexity" evidence="1">
    <location>
        <begin position="239"/>
        <end position="248"/>
    </location>
</feature>
<evidence type="ECO:0000313" key="4">
    <source>
        <dbReference type="Proteomes" id="UP001583172"/>
    </source>
</evidence>
<feature type="region of interest" description="Disordered" evidence="1">
    <location>
        <begin position="449"/>
        <end position="489"/>
    </location>
</feature>
<keyword evidence="2" id="KW-0812">Transmembrane</keyword>
<organism evidence="3 4">
    <name type="scientific">Humicola insolens</name>
    <name type="common">Soft-rot fungus</name>
    <dbReference type="NCBI Taxonomy" id="85995"/>
    <lineage>
        <taxon>Eukaryota</taxon>
        <taxon>Fungi</taxon>
        <taxon>Dikarya</taxon>
        <taxon>Ascomycota</taxon>
        <taxon>Pezizomycotina</taxon>
        <taxon>Sordariomycetes</taxon>
        <taxon>Sordariomycetidae</taxon>
        <taxon>Sordariales</taxon>
        <taxon>Chaetomiaceae</taxon>
        <taxon>Mycothermus</taxon>
    </lineage>
</organism>
<feature type="region of interest" description="Disordered" evidence="1">
    <location>
        <begin position="202"/>
        <end position="295"/>
    </location>
</feature>
<dbReference type="EMBL" id="JAZGSY010000195">
    <property type="protein sequence ID" value="KAL1838749.1"/>
    <property type="molecule type" value="Genomic_DNA"/>
</dbReference>
<accession>A0ABR3VA89</accession>
<feature type="compositionally biased region" description="Low complexity" evidence="1">
    <location>
        <begin position="449"/>
        <end position="462"/>
    </location>
</feature>
<comment type="caution">
    <text evidence="3">The sequence shown here is derived from an EMBL/GenBank/DDBJ whole genome shotgun (WGS) entry which is preliminary data.</text>
</comment>
<evidence type="ECO:0000256" key="1">
    <source>
        <dbReference type="SAM" id="MobiDB-lite"/>
    </source>
</evidence>
<gene>
    <name evidence="3" type="ORF">VTJ49DRAFT_2247</name>
</gene>
<proteinExistence type="predicted"/>